<dbReference type="GO" id="GO:0009099">
    <property type="term" value="P:L-valine biosynthetic process"/>
    <property type="evidence" value="ECO:0007669"/>
    <property type="project" value="TreeGrafter"/>
</dbReference>
<keyword evidence="8" id="KW-1185">Reference proteome</keyword>
<dbReference type="OrthoDB" id="4494979at2"/>
<dbReference type="GO" id="GO:0000287">
    <property type="term" value="F:magnesium ion binding"/>
    <property type="evidence" value="ECO:0007669"/>
    <property type="project" value="InterPro"/>
</dbReference>
<evidence type="ECO:0000256" key="1">
    <source>
        <dbReference type="ARBA" id="ARBA00007812"/>
    </source>
</evidence>
<feature type="domain" description="Thiamine pyrophosphate enzyme central" evidence="4">
    <location>
        <begin position="198"/>
        <end position="324"/>
    </location>
</feature>
<dbReference type="InterPro" id="IPR029061">
    <property type="entry name" value="THDP-binding"/>
</dbReference>
<dbReference type="SUPFAM" id="SSF52518">
    <property type="entry name" value="Thiamin diphosphate-binding fold (THDP-binding)"/>
    <property type="match status" value="2"/>
</dbReference>
<dbReference type="Pfam" id="PF02775">
    <property type="entry name" value="TPP_enzyme_C"/>
    <property type="match status" value="1"/>
</dbReference>
<dbReference type="Proteomes" id="UP000001683">
    <property type="component" value="Chromosome"/>
</dbReference>
<keyword evidence="2 3" id="KW-0786">Thiamine pyrophosphate</keyword>
<dbReference type="HOGENOM" id="CLU_013748_3_1_9"/>
<dbReference type="KEGG" id="nth:Nther_1932"/>
<dbReference type="PANTHER" id="PTHR18968">
    <property type="entry name" value="THIAMINE PYROPHOSPHATE ENZYMES"/>
    <property type="match status" value="1"/>
</dbReference>
<dbReference type="GO" id="GO:0005948">
    <property type="term" value="C:acetolactate synthase complex"/>
    <property type="evidence" value="ECO:0007669"/>
    <property type="project" value="TreeGrafter"/>
</dbReference>
<dbReference type="InterPro" id="IPR011766">
    <property type="entry name" value="TPP_enzyme_TPP-bd"/>
</dbReference>
<dbReference type="Pfam" id="PF02776">
    <property type="entry name" value="TPP_enzyme_N"/>
    <property type="match status" value="1"/>
</dbReference>
<feature type="domain" description="Thiamine pyrophosphate enzyme N-terminal TPP-binding" evidence="6">
    <location>
        <begin position="4"/>
        <end position="117"/>
    </location>
</feature>
<dbReference type="CDD" id="cd00568">
    <property type="entry name" value="TPP_enzymes"/>
    <property type="match status" value="1"/>
</dbReference>
<protein>
    <submittedName>
        <fullName evidence="7">Thiamine pyrophosphate protein TPP binding domain protein</fullName>
    </submittedName>
</protein>
<comment type="similarity">
    <text evidence="1 3">Belongs to the TPP enzyme family.</text>
</comment>
<dbReference type="STRING" id="457570.Nther_1932"/>
<dbReference type="GO" id="GO:0030976">
    <property type="term" value="F:thiamine pyrophosphate binding"/>
    <property type="evidence" value="ECO:0007669"/>
    <property type="project" value="InterPro"/>
</dbReference>
<dbReference type="PANTHER" id="PTHR18968:SF13">
    <property type="entry name" value="ACETOLACTATE SYNTHASE CATALYTIC SUBUNIT, MITOCHONDRIAL"/>
    <property type="match status" value="1"/>
</dbReference>
<dbReference type="GO" id="GO:0009097">
    <property type="term" value="P:isoleucine biosynthetic process"/>
    <property type="evidence" value="ECO:0007669"/>
    <property type="project" value="TreeGrafter"/>
</dbReference>
<dbReference type="eggNOG" id="COG0028">
    <property type="taxonomic scope" value="Bacteria"/>
</dbReference>
<dbReference type="GO" id="GO:0050660">
    <property type="term" value="F:flavin adenine dinucleotide binding"/>
    <property type="evidence" value="ECO:0007669"/>
    <property type="project" value="TreeGrafter"/>
</dbReference>
<evidence type="ECO:0000256" key="3">
    <source>
        <dbReference type="RuleBase" id="RU362132"/>
    </source>
</evidence>
<dbReference type="Gene3D" id="3.40.50.1220">
    <property type="entry name" value="TPP-binding domain"/>
    <property type="match status" value="1"/>
</dbReference>
<proteinExistence type="inferred from homology"/>
<dbReference type="CDD" id="cd07035">
    <property type="entry name" value="TPP_PYR_POX_like"/>
    <property type="match status" value="1"/>
</dbReference>
<feature type="domain" description="Thiamine pyrophosphate enzyme TPP-binding" evidence="5">
    <location>
        <begin position="410"/>
        <end position="546"/>
    </location>
</feature>
<dbReference type="AlphaFoldDB" id="B2A6H0"/>
<dbReference type="GO" id="GO:0003984">
    <property type="term" value="F:acetolactate synthase activity"/>
    <property type="evidence" value="ECO:0007669"/>
    <property type="project" value="TreeGrafter"/>
</dbReference>
<dbReference type="FunFam" id="3.40.50.970:FF:000007">
    <property type="entry name" value="Acetolactate synthase"/>
    <property type="match status" value="1"/>
</dbReference>
<name>B2A6H0_NATTJ</name>
<dbReference type="FunCoup" id="B2A6H0">
    <property type="interactions" value="439"/>
</dbReference>
<evidence type="ECO:0000259" key="6">
    <source>
        <dbReference type="Pfam" id="PF02776"/>
    </source>
</evidence>
<sequence>MTLKVSQVIVNCLENLGIEHVFGIPGIHNLDIYEQLIRSEIQHITARHEEGAGYMADGYARVSGDPTVCFVITGPGLTNISTAVAQAYSDSVPMIIISTQVPDRFRGKNKGFLHELNNSTNFMRSFVKESRQINRKEYVAIALREAYQLSISGRGGPVHLEIPIDILQSEFEYYPEPLHFTRYPVQEPWTCNPDKDSLEEAVNLIENSDSPVIIAGGGSANGRDLVIDLAERLQVPVLQTVSAKGIIPEDHPLCIGTRLHLPSAAEMLRESDLVIAIGSDLSLADFWDREIFFNNLIQINIDSSSYYEKCYRNVFLYGDVRCIVDSILSKLKSSHPWEYKEFNEKEARSRSLTQSVVSKTKAELEEVTGIKNNLNQLLELINVLRLELPSTGILVTDLTTPSYLAISEFPAYYTSTFLHPVNFGTLGYALPAAIGAYLSLGCKTVVLTGDGSIQFTMQELAVIADLQLPIVIVVWNDQGYGEIRRNQKARQFTSTIAVDHTPPSFEFLAQAYNLQFYNITEEQESEKIKGIIQWALSSNKPSLIEITPGGGVDA</sequence>
<dbReference type="SUPFAM" id="SSF52467">
    <property type="entry name" value="DHS-like NAD/FAD-binding domain"/>
    <property type="match status" value="1"/>
</dbReference>
<dbReference type="RefSeq" id="WP_012448363.1">
    <property type="nucleotide sequence ID" value="NC_010718.1"/>
</dbReference>
<organism evidence="7 8">
    <name type="scientific">Natranaerobius thermophilus (strain ATCC BAA-1301 / DSM 18059 / JW/NM-WN-LF)</name>
    <dbReference type="NCBI Taxonomy" id="457570"/>
    <lineage>
        <taxon>Bacteria</taxon>
        <taxon>Bacillati</taxon>
        <taxon>Bacillota</taxon>
        <taxon>Clostridia</taxon>
        <taxon>Natranaerobiales</taxon>
        <taxon>Natranaerobiaceae</taxon>
        <taxon>Natranaerobius</taxon>
    </lineage>
</organism>
<dbReference type="InParanoid" id="B2A6H0"/>
<evidence type="ECO:0000313" key="8">
    <source>
        <dbReference type="Proteomes" id="UP000001683"/>
    </source>
</evidence>
<dbReference type="Gene3D" id="3.40.50.970">
    <property type="match status" value="2"/>
</dbReference>
<dbReference type="InterPro" id="IPR045229">
    <property type="entry name" value="TPP_enz"/>
</dbReference>
<evidence type="ECO:0000313" key="7">
    <source>
        <dbReference type="EMBL" id="ACB85503.1"/>
    </source>
</evidence>
<evidence type="ECO:0000256" key="2">
    <source>
        <dbReference type="ARBA" id="ARBA00023052"/>
    </source>
</evidence>
<reference evidence="7 8" key="2">
    <citation type="journal article" date="2011" name="J. Bacteriol.">
        <title>Complete genome sequence of the anaerobic, halophilic alkalithermophile Natranaerobius thermophilus JW/NM-WN-LF.</title>
        <authorList>
            <person name="Zhao B."/>
            <person name="Mesbah N.M."/>
            <person name="Dalin E."/>
            <person name="Goodwin L."/>
            <person name="Nolan M."/>
            <person name="Pitluck S."/>
            <person name="Chertkov O."/>
            <person name="Brettin T.S."/>
            <person name="Han J."/>
            <person name="Larimer F.W."/>
            <person name="Land M.L."/>
            <person name="Hauser L."/>
            <person name="Kyrpides N."/>
            <person name="Wiegel J."/>
        </authorList>
    </citation>
    <scope>NUCLEOTIDE SEQUENCE [LARGE SCALE GENOMIC DNA]</scope>
    <source>
        <strain evidence="8">ATCC BAA-1301 / DSM 18059 / JW/NM-WN-LF</strain>
    </source>
</reference>
<evidence type="ECO:0000259" key="5">
    <source>
        <dbReference type="Pfam" id="PF02775"/>
    </source>
</evidence>
<accession>B2A6H0</accession>
<dbReference type="InterPro" id="IPR029035">
    <property type="entry name" value="DHS-like_NAD/FAD-binding_dom"/>
</dbReference>
<dbReference type="InterPro" id="IPR012001">
    <property type="entry name" value="Thiamin_PyroP_enz_TPP-bd_dom"/>
</dbReference>
<reference evidence="7 8" key="1">
    <citation type="submission" date="2008-04" db="EMBL/GenBank/DDBJ databases">
        <title>Complete sequence of chromosome of Natranaerobius thermophilus JW/NM-WN-LF.</title>
        <authorList>
            <consortium name="US DOE Joint Genome Institute"/>
            <person name="Copeland A."/>
            <person name="Lucas S."/>
            <person name="Lapidus A."/>
            <person name="Glavina del Rio T."/>
            <person name="Dalin E."/>
            <person name="Tice H."/>
            <person name="Bruce D."/>
            <person name="Goodwin L."/>
            <person name="Pitluck S."/>
            <person name="Chertkov O."/>
            <person name="Brettin T."/>
            <person name="Detter J.C."/>
            <person name="Han C."/>
            <person name="Kuske C.R."/>
            <person name="Schmutz J."/>
            <person name="Larimer F."/>
            <person name="Land M."/>
            <person name="Hauser L."/>
            <person name="Kyrpides N."/>
            <person name="Lykidis A."/>
            <person name="Mesbah N.M."/>
            <person name="Wiegel J."/>
        </authorList>
    </citation>
    <scope>NUCLEOTIDE SEQUENCE [LARGE SCALE GENOMIC DNA]</scope>
    <source>
        <strain evidence="8">ATCC BAA-1301 / DSM 18059 / JW/NM-WN-LF</strain>
    </source>
</reference>
<evidence type="ECO:0000259" key="4">
    <source>
        <dbReference type="Pfam" id="PF00205"/>
    </source>
</evidence>
<dbReference type="Pfam" id="PF00205">
    <property type="entry name" value="TPP_enzyme_M"/>
    <property type="match status" value="1"/>
</dbReference>
<dbReference type="EMBL" id="CP001034">
    <property type="protein sequence ID" value="ACB85503.1"/>
    <property type="molecule type" value="Genomic_DNA"/>
</dbReference>
<gene>
    <name evidence="7" type="ordered locus">Nther_1932</name>
</gene>
<dbReference type="InterPro" id="IPR012000">
    <property type="entry name" value="Thiamin_PyroP_enz_cen_dom"/>
</dbReference>